<dbReference type="PANTHER" id="PTHR33884">
    <property type="entry name" value="UPF0410 PROTEIN YMGE"/>
    <property type="match status" value="1"/>
</dbReference>
<reference evidence="8 9" key="2">
    <citation type="journal article" date="2010" name="Stand. Genomic Sci.">
        <title>Complete genome sequence of Nakamurella multipartita type strain (Y-104).</title>
        <authorList>
            <person name="Tice H."/>
            <person name="Mayilraj S."/>
            <person name="Sims D."/>
            <person name="Lapidus A."/>
            <person name="Nolan M."/>
            <person name="Lucas S."/>
            <person name="Glavina Del Rio T."/>
            <person name="Copeland A."/>
            <person name="Cheng J.F."/>
            <person name="Meincke L."/>
            <person name="Bruce D."/>
            <person name="Goodwin L."/>
            <person name="Pitluck S."/>
            <person name="Ivanova N."/>
            <person name="Mavromatis K."/>
            <person name="Ovchinnikova G."/>
            <person name="Pati A."/>
            <person name="Chen A."/>
            <person name="Palaniappan K."/>
            <person name="Land M."/>
            <person name="Hauser L."/>
            <person name="Chang Y.J."/>
            <person name="Jeffries C.D."/>
            <person name="Detter J.C."/>
            <person name="Brettin T."/>
            <person name="Rohde M."/>
            <person name="Goker M."/>
            <person name="Bristow J."/>
            <person name="Eisen J.A."/>
            <person name="Markowitz V."/>
            <person name="Hugenholtz P."/>
            <person name="Kyrpides N.C."/>
            <person name="Klenk H.P."/>
            <person name="Chen F."/>
        </authorList>
    </citation>
    <scope>NUCLEOTIDE SEQUENCE [LARGE SCALE GENOMIC DNA]</scope>
    <source>
        <strain evidence="9">ATCC 700099 / DSM 44233 / CIP 104796 / JCM 9543 / NBRC 105858 / Y-104</strain>
    </source>
</reference>
<dbReference type="AlphaFoldDB" id="C8XIV7"/>
<dbReference type="Proteomes" id="UP000002218">
    <property type="component" value="Chromosome"/>
</dbReference>
<evidence type="ECO:0000256" key="2">
    <source>
        <dbReference type="ARBA" id="ARBA00011006"/>
    </source>
</evidence>
<keyword evidence="3" id="KW-1003">Cell membrane</keyword>
<feature type="transmembrane region" description="Helical" evidence="7">
    <location>
        <begin position="6"/>
        <end position="24"/>
    </location>
</feature>
<feature type="transmembrane region" description="Helical" evidence="7">
    <location>
        <begin position="31"/>
        <end position="52"/>
    </location>
</feature>
<dbReference type="STRING" id="479431.Namu_0110"/>
<evidence type="ECO:0000256" key="1">
    <source>
        <dbReference type="ARBA" id="ARBA00004651"/>
    </source>
</evidence>
<dbReference type="HOGENOM" id="CLU_160040_1_2_11"/>
<keyword evidence="4 7" id="KW-0812">Transmembrane</keyword>
<dbReference type="InterPro" id="IPR007341">
    <property type="entry name" value="Transgly_assoc"/>
</dbReference>
<feature type="transmembrane region" description="Helical" evidence="7">
    <location>
        <begin position="64"/>
        <end position="84"/>
    </location>
</feature>
<evidence type="ECO:0000256" key="3">
    <source>
        <dbReference type="ARBA" id="ARBA00022475"/>
    </source>
</evidence>
<evidence type="ECO:0000256" key="4">
    <source>
        <dbReference type="ARBA" id="ARBA00022692"/>
    </source>
</evidence>
<dbReference type="EMBL" id="CP001737">
    <property type="protein sequence ID" value="ACV76544.1"/>
    <property type="molecule type" value="Genomic_DNA"/>
</dbReference>
<comment type="similarity">
    <text evidence="2">Belongs to the UPF0410 family.</text>
</comment>
<evidence type="ECO:0000256" key="6">
    <source>
        <dbReference type="ARBA" id="ARBA00023136"/>
    </source>
</evidence>
<comment type="subcellular location">
    <subcellularLocation>
        <location evidence="1">Cell membrane</location>
        <topology evidence="1">Multi-pass membrane protein</topology>
    </subcellularLocation>
</comment>
<keyword evidence="5 7" id="KW-1133">Transmembrane helix</keyword>
<evidence type="ECO:0000313" key="9">
    <source>
        <dbReference type="Proteomes" id="UP000002218"/>
    </source>
</evidence>
<protein>
    <submittedName>
        <fullName evidence="8">Transglycosylase-associated protein</fullName>
    </submittedName>
</protein>
<dbReference type="RefSeq" id="WP_012814019.1">
    <property type="nucleotide sequence ID" value="NC_013235.1"/>
</dbReference>
<evidence type="ECO:0000256" key="7">
    <source>
        <dbReference type="SAM" id="Phobius"/>
    </source>
</evidence>
<evidence type="ECO:0000256" key="5">
    <source>
        <dbReference type="ARBA" id="ARBA00022989"/>
    </source>
</evidence>
<dbReference type="GO" id="GO:0005886">
    <property type="term" value="C:plasma membrane"/>
    <property type="evidence" value="ECO:0007669"/>
    <property type="project" value="UniProtKB-SubCell"/>
</dbReference>
<gene>
    <name evidence="8" type="ordered locus">Namu_0110</name>
</gene>
<dbReference type="PANTHER" id="PTHR33884:SF3">
    <property type="entry name" value="UPF0410 PROTEIN YMGE"/>
    <property type="match status" value="1"/>
</dbReference>
<dbReference type="InParanoid" id="C8XIV7"/>
<reference evidence="9" key="1">
    <citation type="submission" date="2009-09" db="EMBL/GenBank/DDBJ databases">
        <title>The complete genome of Nakamurella multipartita DSM 44233.</title>
        <authorList>
            <consortium name="US DOE Joint Genome Institute (JGI-PGF)"/>
            <person name="Lucas S."/>
            <person name="Copeland A."/>
            <person name="Lapidus A."/>
            <person name="Glavina del Rio T."/>
            <person name="Dalin E."/>
            <person name="Tice H."/>
            <person name="Bruce D."/>
            <person name="Goodwin L."/>
            <person name="Pitluck S."/>
            <person name="Kyrpides N."/>
            <person name="Mavromatis K."/>
            <person name="Ivanova N."/>
            <person name="Ovchinnikova G."/>
            <person name="Sims D."/>
            <person name="Meincke L."/>
            <person name="Brettin T."/>
            <person name="Detter J.C."/>
            <person name="Han C."/>
            <person name="Larimer F."/>
            <person name="Land M."/>
            <person name="Hauser L."/>
            <person name="Markowitz V."/>
            <person name="Cheng J.-F."/>
            <person name="Hugenholtz P."/>
            <person name="Woyke T."/>
            <person name="Wu D."/>
            <person name="Klenk H.-P."/>
            <person name="Eisen J.A."/>
        </authorList>
    </citation>
    <scope>NUCLEOTIDE SEQUENCE [LARGE SCALE GENOMIC DNA]</scope>
    <source>
        <strain evidence="9">ATCC 700099 / DSM 44233 / CIP 104796 / JCM 9543 / NBRC 105858 / Y-104</strain>
    </source>
</reference>
<name>C8XIV7_NAKMY</name>
<evidence type="ECO:0000313" key="8">
    <source>
        <dbReference type="EMBL" id="ACV76544.1"/>
    </source>
</evidence>
<keyword evidence="6 7" id="KW-0472">Membrane</keyword>
<proteinExistence type="inferred from homology"/>
<organism evidence="8 9">
    <name type="scientific">Nakamurella multipartita (strain ATCC 700099 / DSM 44233 / CIP 104796 / JCM 9543 / NBRC 105858 / Y-104)</name>
    <name type="common">Microsphaera multipartita</name>
    <dbReference type="NCBI Taxonomy" id="479431"/>
    <lineage>
        <taxon>Bacteria</taxon>
        <taxon>Bacillati</taxon>
        <taxon>Actinomycetota</taxon>
        <taxon>Actinomycetes</taxon>
        <taxon>Nakamurellales</taxon>
        <taxon>Nakamurellaceae</taxon>
        <taxon>Nakamurella</taxon>
    </lineage>
</organism>
<dbReference type="KEGG" id="nml:Namu_0110"/>
<dbReference type="Pfam" id="PF04226">
    <property type="entry name" value="Transgly_assoc"/>
    <property type="match status" value="1"/>
</dbReference>
<sequence>MTITGIISAIVIGAIIGALARLILPGKQDIPIWLTIVVGVVAAFVGTFLARALGVPTQTDGIDWLELLVQLVVAVIAVAAVVAFGRRRSGLRSGTRS</sequence>
<accession>C8XIV7</accession>
<keyword evidence="9" id="KW-1185">Reference proteome</keyword>
<dbReference type="eggNOG" id="COG2261">
    <property type="taxonomic scope" value="Bacteria"/>
</dbReference>